<feature type="domain" description="N-acetyltransferase" evidence="1">
    <location>
        <begin position="1"/>
        <end position="152"/>
    </location>
</feature>
<reference evidence="2 3" key="1">
    <citation type="submission" date="2006-02" db="EMBL/GenBank/DDBJ databases">
        <authorList>
            <person name="Moran M.A."/>
            <person name="Kjelleberg S."/>
            <person name="Egan S."/>
            <person name="Saunders N."/>
            <person name="Thomas T."/>
            <person name="Ferriera S."/>
            <person name="Johnson J."/>
            <person name="Kravitz S."/>
            <person name="Halpern A."/>
            <person name="Remington K."/>
            <person name="Beeson K."/>
            <person name="Tran B."/>
            <person name="Rogers Y.-H."/>
            <person name="Friedman R."/>
            <person name="Venter J.C."/>
        </authorList>
    </citation>
    <scope>NUCLEOTIDE SEQUENCE [LARGE SCALE GENOMIC DNA]</scope>
    <source>
        <strain evidence="2 3">D2</strain>
    </source>
</reference>
<dbReference type="PANTHER" id="PTHR13355">
    <property type="entry name" value="GLUCOSAMINE 6-PHOSPHATE N-ACETYLTRANSFERASE"/>
    <property type="match status" value="1"/>
</dbReference>
<dbReference type="STRING" id="87626.PTD2_01091"/>
<dbReference type="OrthoDB" id="7595389at2"/>
<dbReference type="Proteomes" id="UP000006201">
    <property type="component" value="Unassembled WGS sequence"/>
</dbReference>
<keyword evidence="3" id="KW-1185">Reference proteome</keyword>
<gene>
    <name evidence="2" type="ORF">PTD2_01091</name>
</gene>
<dbReference type="Pfam" id="PF00583">
    <property type="entry name" value="Acetyltransf_1"/>
    <property type="match status" value="1"/>
</dbReference>
<dbReference type="HOGENOM" id="CLU_013985_34_5_6"/>
<dbReference type="GO" id="GO:0004343">
    <property type="term" value="F:glucosamine 6-phosphate N-acetyltransferase activity"/>
    <property type="evidence" value="ECO:0007669"/>
    <property type="project" value="TreeGrafter"/>
</dbReference>
<dbReference type="PROSITE" id="PS51186">
    <property type="entry name" value="GNAT"/>
    <property type="match status" value="1"/>
</dbReference>
<dbReference type="CDD" id="cd04301">
    <property type="entry name" value="NAT_SF"/>
    <property type="match status" value="1"/>
</dbReference>
<dbReference type="InterPro" id="IPR016181">
    <property type="entry name" value="Acyl_CoA_acyltransferase"/>
</dbReference>
<dbReference type="eggNOG" id="COG0456">
    <property type="taxonomic scope" value="Bacteria"/>
</dbReference>
<dbReference type="EMBL" id="AAOH01000001">
    <property type="protein sequence ID" value="EAR30121.1"/>
    <property type="molecule type" value="Genomic_DNA"/>
</dbReference>
<dbReference type="RefSeq" id="WP_009836422.1">
    <property type="nucleotide sequence ID" value="NZ_AAOH01000001.1"/>
</dbReference>
<dbReference type="InterPro" id="IPR039143">
    <property type="entry name" value="GNPNAT1-like"/>
</dbReference>
<evidence type="ECO:0000313" key="2">
    <source>
        <dbReference type="EMBL" id="EAR30121.1"/>
    </source>
</evidence>
<comment type="caution">
    <text evidence="2">The sequence shown here is derived from an EMBL/GenBank/DDBJ whole genome shotgun (WGS) entry which is preliminary data.</text>
</comment>
<dbReference type="InterPro" id="IPR000182">
    <property type="entry name" value="GNAT_dom"/>
</dbReference>
<evidence type="ECO:0000259" key="1">
    <source>
        <dbReference type="PROSITE" id="PS51186"/>
    </source>
</evidence>
<dbReference type="PANTHER" id="PTHR13355:SF11">
    <property type="entry name" value="GLUCOSAMINE 6-PHOSPHATE N-ACETYLTRANSFERASE"/>
    <property type="match status" value="1"/>
</dbReference>
<sequence>MIRLATLSDRVAVQALYQELRPHDPILSQKHAEKAWADLINDSSSFIVVAERDGQLAATCALTMNKSIANGARPFGIIEHVITAAKFRQQGLSQQVLTYAIELAWQQQCYKVMLLSGEQLIGAHRVYEKVGFKSGIEKGFVIKPPGSNDTKQ</sequence>
<accession>A4C3I9</accession>
<keyword evidence="2" id="KW-0808">Transferase</keyword>
<proteinExistence type="predicted"/>
<dbReference type="Gene3D" id="3.40.630.30">
    <property type="match status" value="1"/>
</dbReference>
<dbReference type="AlphaFoldDB" id="A4C3I9"/>
<name>A4C3I9_9GAMM</name>
<organism evidence="2 3">
    <name type="scientific">Pseudoalteromonas tunicata D2</name>
    <dbReference type="NCBI Taxonomy" id="87626"/>
    <lineage>
        <taxon>Bacteria</taxon>
        <taxon>Pseudomonadati</taxon>
        <taxon>Pseudomonadota</taxon>
        <taxon>Gammaproteobacteria</taxon>
        <taxon>Alteromonadales</taxon>
        <taxon>Pseudoalteromonadaceae</taxon>
        <taxon>Pseudoalteromonas</taxon>
    </lineage>
</organism>
<dbReference type="SUPFAM" id="SSF55729">
    <property type="entry name" value="Acyl-CoA N-acyltransferases (Nat)"/>
    <property type="match status" value="1"/>
</dbReference>
<protein>
    <submittedName>
        <fullName evidence="2">Acetyltransferase, GNAT family protein</fullName>
    </submittedName>
</protein>
<evidence type="ECO:0000313" key="3">
    <source>
        <dbReference type="Proteomes" id="UP000006201"/>
    </source>
</evidence>